<keyword evidence="3 6" id="KW-0812">Transmembrane</keyword>
<reference evidence="8 9" key="1">
    <citation type="submission" date="2016-10" db="EMBL/GenBank/DDBJ databases">
        <title>Paenibacillus species isolates.</title>
        <authorList>
            <person name="Beno S.M."/>
        </authorList>
    </citation>
    <scope>NUCLEOTIDE SEQUENCE [LARGE SCALE GENOMIC DNA]</scope>
    <source>
        <strain evidence="8 9">FSL H7-0744</strain>
    </source>
</reference>
<proteinExistence type="inferred from homology"/>
<comment type="subcellular location">
    <subcellularLocation>
        <location evidence="6">Cell membrane</location>
        <topology evidence="6">Multi-pass membrane protein</topology>
    </subcellularLocation>
    <subcellularLocation>
        <location evidence="1">Membrane</location>
        <topology evidence="1">Multi-pass membrane protein</topology>
    </subcellularLocation>
</comment>
<evidence type="ECO:0000259" key="7">
    <source>
        <dbReference type="PROSITE" id="PS50928"/>
    </source>
</evidence>
<comment type="similarity">
    <text evidence="6">Belongs to the binding-protein-dependent transport system permease family.</text>
</comment>
<gene>
    <name evidence="8" type="ORF">BSK56_29165</name>
</gene>
<dbReference type="Gene3D" id="1.10.3720.10">
    <property type="entry name" value="MetI-like"/>
    <property type="match status" value="1"/>
</dbReference>
<protein>
    <submittedName>
        <fullName evidence="8">Glycine/betaine ABC transporter permease</fullName>
    </submittedName>
</protein>
<dbReference type="Pfam" id="PF00528">
    <property type="entry name" value="BPD_transp_1"/>
    <property type="match status" value="1"/>
</dbReference>
<organism evidence="8 9">
    <name type="scientific">Paenibacillus borealis</name>
    <dbReference type="NCBI Taxonomy" id="160799"/>
    <lineage>
        <taxon>Bacteria</taxon>
        <taxon>Bacillati</taxon>
        <taxon>Bacillota</taxon>
        <taxon>Bacilli</taxon>
        <taxon>Bacillales</taxon>
        <taxon>Paenibacillaceae</taxon>
        <taxon>Paenibacillus</taxon>
    </lineage>
</organism>
<accession>A0ABX3GXD0</accession>
<feature type="domain" description="ABC transmembrane type-1" evidence="7">
    <location>
        <begin position="24"/>
        <end position="203"/>
    </location>
</feature>
<feature type="transmembrane region" description="Helical" evidence="6">
    <location>
        <begin position="28"/>
        <end position="50"/>
    </location>
</feature>
<dbReference type="PANTHER" id="PTHR30177">
    <property type="entry name" value="GLYCINE BETAINE/L-PROLINE TRANSPORT SYSTEM PERMEASE PROTEIN PROW"/>
    <property type="match status" value="1"/>
</dbReference>
<evidence type="ECO:0000256" key="2">
    <source>
        <dbReference type="ARBA" id="ARBA00022448"/>
    </source>
</evidence>
<keyword evidence="2 6" id="KW-0813">Transport</keyword>
<evidence type="ECO:0000256" key="3">
    <source>
        <dbReference type="ARBA" id="ARBA00022692"/>
    </source>
</evidence>
<dbReference type="InterPro" id="IPR000515">
    <property type="entry name" value="MetI-like"/>
</dbReference>
<evidence type="ECO:0000256" key="4">
    <source>
        <dbReference type="ARBA" id="ARBA00022989"/>
    </source>
</evidence>
<evidence type="ECO:0000313" key="8">
    <source>
        <dbReference type="EMBL" id="OMD39904.1"/>
    </source>
</evidence>
<feature type="transmembrane region" description="Helical" evidence="6">
    <location>
        <begin position="154"/>
        <end position="177"/>
    </location>
</feature>
<dbReference type="RefSeq" id="WP_076113931.1">
    <property type="nucleotide sequence ID" value="NZ_MPTB01000054.1"/>
</dbReference>
<name>A0ABX3GXD0_PAEBO</name>
<sequence>MGSSLWEQITNYFTTDIGAYLFSVKEHIAISVLALGGSALFGIILGYLCAERKKYEKWIVTIFQVLRIIPSLAILFLLIPLMGTGFQPAMTALILLAIPPILMNTVAGLEEVPAFMLETAYAMGMSDWQVLWKVKLPLAAPLILTGIKTAAIEIVASATLAAKIGAGGLGSIIFTGLGLNRIDLLLIGGISVAVLSIASTLILDGAERYLFKYKFTGK</sequence>
<evidence type="ECO:0000256" key="1">
    <source>
        <dbReference type="ARBA" id="ARBA00004141"/>
    </source>
</evidence>
<comment type="caution">
    <text evidence="8">The sequence shown here is derived from an EMBL/GenBank/DDBJ whole genome shotgun (WGS) entry which is preliminary data.</text>
</comment>
<feature type="transmembrane region" description="Helical" evidence="6">
    <location>
        <begin position="130"/>
        <end position="148"/>
    </location>
</feature>
<dbReference type="CDD" id="cd06261">
    <property type="entry name" value="TM_PBP2"/>
    <property type="match status" value="1"/>
</dbReference>
<dbReference type="PROSITE" id="PS50928">
    <property type="entry name" value="ABC_TM1"/>
    <property type="match status" value="1"/>
</dbReference>
<evidence type="ECO:0000256" key="5">
    <source>
        <dbReference type="ARBA" id="ARBA00023136"/>
    </source>
</evidence>
<feature type="transmembrane region" description="Helical" evidence="6">
    <location>
        <begin position="62"/>
        <end position="83"/>
    </location>
</feature>
<feature type="transmembrane region" description="Helical" evidence="6">
    <location>
        <begin position="89"/>
        <end position="109"/>
    </location>
</feature>
<keyword evidence="9" id="KW-1185">Reference proteome</keyword>
<dbReference type="EMBL" id="MPTB01000054">
    <property type="protein sequence ID" value="OMD39904.1"/>
    <property type="molecule type" value="Genomic_DNA"/>
</dbReference>
<dbReference type="Proteomes" id="UP000187412">
    <property type="component" value="Unassembled WGS sequence"/>
</dbReference>
<dbReference type="InterPro" id="IPR035906">
    <property type="entry name" value="MetI-like_sf"/>
</dbReference>
<evidence type="ECO:0000313" key="9">
    <source>
        <dbReference type="Proteomes" id="UP000187412"/>
    </source>
</evidence>
<evidence type="ECO:0000256" key="6">
    <source>
        <dbReference type="RuleBase" id="RU363032"/>
    </source>
</evidence>
<dbReference type="PANTHER" id="PTHR30177:SF4">
    <property type="entry name" value="OSMOPROTECTANT IMPORT PERMEASE PROTEIN OSMW"/>
    <property type="match status" value="1"/>
</dbReference>
<keyword evidence="4 6" id="KW-1133">Transmembrane helix</keyword>
<dbReference type="SUPFAM" id="SSF161098">
    <property type="entry name" value="MetI-like"/>
    <property type="match status" value="1"/>
</dbReference>
<feature type="transmembrane region" description="Helical" evidence="6">
    <location>
        <begin position="184"/>
        <end position="203"/>
    </location>
</feature>
<keyword evidence="5 6" id="KW-0472">Membrane</keyword>
<dbReference type="InterPro" id="IPR051204">
    <property type="entry name" value="ABC_transp_perm/SBD"/>
</dbReference>